<dbReference type="Pfam" id="PF11712">
    <property type="entry name" value="Vma12"/>
    <property type="match status" value="1"/>
</dbReference>
<dbReference type="InParanoid" id="A0A0C3FT81"/>
<keyword evidence="2" id="KW-0812">Transmembrane</keyword>
<dbReference type="GO" id="GO:0070072">
    <property type="term" value="P:vacuolar proton-transporting V-type ATPase complex assembly"/>
    <property type="evidence" value="ECO:0007669"/>
    <property type="project" value="InterPro"/>
</dbReference>
<evidence type="ECO:0000256" key="2">
    <source>
        <dbReference type="SAM" id="Phobius"/>
    </source>
</evidence>
<dbReference type="EMBL" id="KN832992">
    <property type="protein sequence ID" value="KIM82959.1"/>
    <property type="molecule type" value="Genomic_DNA"/>
</dbReference>
<dbReference type="HOGENOM" id="CLU_083084_0_0_1"/>
<evidence type="ECO:0000313" key="3">
    <source>
        <dbReference type="EMBL" id="KIM82959.1"/>
    </source>
</evidence>
<protein>
    <submittedName>
        <fullName evidence="3">Uncharacterized protein</fullName>
    </submittedName>
</protein>
<accession>A0A0C3FT81</accession>
<reference evidence="3 4" key="1">
    <citation type="submission" date="2014-04" db="EMBL/GenBank/DDBJ databases">
        <authorList>
            <consortium name="DOE Joint Genome Institute"/>
            <person name="Kuo A."/>
            <person name="Tarkka M."/>
            <person name="Buscot F."/>
            <person name="Kohler A."/>
            <person name="Nagy L.G."/>
            <person name="Floudas D."/>
            <person name="Copeland A."/>
            <person name="Barry K.W."/>
            <person name="Cichocki N."/>
            <person name="Veneault-Fourrey C."/>
            <person name="LaButti K."/>
            <person name="Lindquist E.A."/>
            <person name="Lipzen A."/>
            <person name="Lundell T."/>
            <person name="Morin E."/>
            <person name="Murat C."/>
            <person name="Sun H."/>
            <person name="Tunlid A."/>
            <person name="Henrissat B."/>
            <person name="Grigoriev I.V."/>
            <person name="Hibbett D.S."/>
            <person name="Martin F."/>
            <person name="Nordberg H.P."/>
            <person name="Cantor M.N."/>
            <person name="Hua S.X."/>
        </authorList>
    </citation>
    <scope>NUCLEOTIDE SEQUENCE [LARGE SCALE GENOMIC DNA]</scope>
    <source>
        <strain evidence="3 4">F 1598</strain>
    </source>
</reference>
<organism evidence="3 4">
    <name type="scientific">Piloderma croceum (strain F 1598)</name>
    <dbReference type="NCBI Taxonomy" id="765440"/>
    <lineage>
        <taxon>Eukaryota</taxon>
        <taxon>Fungi</taxon>
        <taxon>Dikarya</taxon>
        <taxon>Basidiomycota</taxon>
        <taxon>Agaricomycotina</taxon>
        <taxon>Agaricomycetes</taxon>
        <taxon>Agaricomycetidae</taxon>
        <taxon>Atheliales</taxon>
        <taxon>Atheliaceae</taxon>
        <taxon>Piloderma</taxon>
    </lineage>
</organism>
<keyword evidence="2" id="KW-1133">Transmembrane helix</keyword>
<reference evidence="4" key="2">
    <citation type="submission" date="2015-01" db="EMBL/GenBank/DDBJ databases">
        <title>Evolutionary Origins and Diversification of the Mycorrhizal Mutualists.</title>
        <authorList>
            <consortium name="DOE Joint Genome Institute"/>
            <consortium name="Mycorrhizal Genomics Consortium"/>
            <person name="Kohler A."/>
            <person name="Kuo A."/>
            <person name="Nagy L.G."/>
            <person name="Floudas D."/>
            <person name="Copeland A."/>
            <person name="Barry K.W."/>
            <person name="Cichocki N."/>
            <person name="Veneault-Fourrey C."/>
            <person name="LaButti K."/>
            <person name="Lindquist E.A."/>
            <person name="Lipzen A."/>
            <person name="Lundell T."/>
            <person name="Morin E."/>
            <person name="Murat C."/>
            <person name="Riley R."/>
            <person name="Ohm R."/>
            <person name="Sun H."/>
            <person name="Tunlid A."/>
            <person name="Henrissat B."/>
            <person name="Grigoriev I.V."/>
            <person name="Hibbett D.S."/>
            <person name="Martin F."/>
        </authorList>
    </citation>
    <scope>NUCLEOTIDE SEQUENCE [LARGE SCALE GENOMIC DNA]</scope>
    <source>
        <strain evidence="4">F 1598</strain>
    </source>
</reference>
<gene>
    <name evidence="3" type="ORF">PILCRDRAFT_7405</name>
</gene>
<dbReference type="Proteomes" id="UP000054166">
    <property type="component" value="Unassembled WGS sequence"/>
</dbReference>
<proteinExistence type="predicted"/>
<feature type="transmembrane region" description="Helical" evidence="2">
    <location>
        <begin position="156"/>
        <end position="176"/>
    </location>
</feature>
<keyword evidence="2" id="KW-0472">Membrane</keyword>
<evidence type="ECO:0000313" key="4">
    <source>
        <dbReference type="Proteomes" id="UP000054166"/>
    </source>
</evidence>
<sequence length="229" mass="25470">MSKTDLELNISLEPHLRKTLKSIVAHLPEPLSEQLEAYLNVQNPTQPTPTIPYSLLQSVSQWARTPSGLTSINNHEPPLSPHDYAMIALLAGTTTSPERKFPTYIPPDPHADRKREYNDRKAVTAILNALLSILGSGAATWWAAERTGWGPEWKVLLSFLVAAVVAASESILYIIWESRRSAKSRPKTRRIYKKDGEITDGSSAVPMQEETQQQADGLRQRVIFTDGSS</sequence>
<feature type="region of interest" description="Disordered" evidence="1">
    <location>
        <begin position="186"/>
        <end position="216"/>
    </location>
</feature>
<evidence type="ECO:0000256" key="1">
    <source>
        <dbReference type="SAM" id="MobiDB-lite"/>
    </source>
</evidence>
<dbReference type="InterPro" id="IPR021013">
    <property type="entry name" value="ATPase_Vma12"/>
</dbReference>
<dbReference type="AlphaFoldDB" id="A0A0C3FT81"/>
<keyword evidence="4" id="KW-1185">Reference proteome</keyword>
<feature type="transmembrane region" description="Helical" evidence="2">
    <location>
        <begin position="122"/>
        <end position="144"/>
    </location>
</feature>
<dbReference type="OrthoDB" id="3193718at2759"/>
<name>A0A0C3FT81_PILCF</name>